<feature type="compositionally biased region" description="Acidic residues" evidence="5">
    <location>
        <begin position="37"/>
        <end position="46"/>
    </location>
</feature>
<feature type="compositionally biased region" description="Low complexity" evidence="5">
    <location>
        <begin position="47"/>
        <end position="70"/>
    </location>
</feature>
<comment type="subcellular location">
    <subcellularLocation>
        <location evidence="1">Membrane</location>
        <topology evidence="1">Single-pass membrane protein</topology>
    </subcellularLocation>
</comment>
<feature type="compositionally biased region" description="Basic and acidic residues" evidence="5">
    <location>
        <begin position="410"/>
        <end position="420"/>
    </location>
</feature>
<evidence type="ECO:0000256" key="4">
    <source>
        <dbReference type="ARBA" id="ARBA00023136"/>
    </source>
</evidence>
<keyword evidence="4 6" id="KW-0472">Membrane</keyword>
<feature type="compositionally biased region" description="Low complexity" evidence="5">
    <location>
        <begin position="27"/>
        <end position="36"/>
    </location>
</feature>
<evidence type="ECO:0000256" key="2">
    <source>
        <dbReference type="ARBA" id="ARBA00022692"/>
    </source>
</evidence>
<feature type="compositionally biased region" description="Polar residues" evidence="5">
    <location>
        <begin position="301"/>
        <end position="315"/>
    </location>
</feature>
<evidence type="ECO:0000256" key="3">
    <source>
        <dbReference type="ARBA" id="ARBA00022989"/>
    </source>
</evidence>
<feature type="compositionally biased region" description="Acidic residues" evidence="5">
    <location>
        <begin position="128"/>
        <end position="162"/>
    </location>
</feature>
<gene>
    <name evidence="7" type="ORF">C8A01DRAFT_47142</name>
</gene>
<feature type="compositionally biased region" description="Low complexity" evidence="5">
    <location>
        <begin position="316"/>
        <end position="328"/>
    </location>
</feature>
<dbReference type="GO" id="GO:0071944">
    <property type="term" value="C:cell periphery"/>
    <property type="evidence" value="ECO:0007669"/>
    <property type="project" value="UniProtKB-ARBA"/>
</dbReference>
<accession>A0AAN6SR91</accession>
<keyword evidence="3 6" id="KW-1133">Transmembrane helix</keyword>
<evidence type="ECO:0000313" key="7">
    <source>
        <dbReference type="EMBL" id="KAK4039350.1"/>
    </source>
</evidence>
<reference evidence="8" key="1">
    <citation type="journal article" date="2023" name="Mol. Phylogenet. Evol.">
        <title>Genome-scale phylogeny and comparative genomics of the fungal order Sordariales.</title>
        <authorList>
            <person name="Hensen N."/>
            <person name="Bonometti L."/>
            <person name="Westerberg I."/>
            <person name="Brannstrom I.O."/>
            <person name="Guillou S."/>
            <person name="Cros-Aarteil S."/>
            <person name="Calhoun S."/>
            <person name="Haridas S."/>
            <person name="Kuo A."/>
            <person name="Mondo S."/>
            <person name="Pangilinan J."/>
            <person name="Riley R."/>
            <person name="LaButti K."/>
            <person name="Andreopoulos B."/>
            <person name="Lipzen A."/>
            <person name="Chen C."/>
            <person name="Yan M."/>
            <person name="Daum C."/>
            <person name="Ng V."/>
            <person name="Clum A."/>
            <person name="Steindorff A."/>
            <person name="Ohm R.A."/>
            <person name="Martin F."/>
            <person name="Silar P."/>
            <person name="Natvig D.O."/>
            <person name="Lalanne C."/>
            <person name="Gautier V."/>
            <person name="Ament-Velasquez S.L."/>
            <person name="Kruys A."/>
            <person name="Hutchinson M.I."/>
            <person name="Powell A.J."/>
            <person name="Barry K."/>
            <person name="Miller A.N."/>
            <person name="Grigoriev I.V."/>
            <person name="Debuchy R."/>
            <person name="Gladieux P."/>
            <person name="Hiltunen Thoren M."/>
            <person name="Johannesson H."/>
        </authorList>
    </citation>
    <scope>NUCLEOTIDE SEQUENCE [LARGE SCALE GENOMIC DNA]</scope>
    <source>
        <strain evidence="8">CBS 284.82</strain>
    </source>
</reference>
<protein>
    <submittedName>
        <fullName evidence="7">Uncharacterized protein</fullName>
    </submittedName>
</protein>
<comment type="caution">
    <text evidence="7">The sequence shown here is derived from an EMBL/GenBank/DDBJ whole genome shotgun (WGS) entry which is preliminary data.</text>
</comment>
<evidence type="ECO:0000256" key="6">
    <source>
        <dbReference type="SAM" id="Phobius"/>
    </source>
</evidence>
<dbReference type="CDD" id="cd12087">
    <property type="entry name" value="TM_EGFR-like"/>
    <property type="match status" value="1"/>
</dbReference>
<name>A0AAN6SR91_9PEZI</name>
<dbReference type="PANTHER" id="PTHR15549">
    <property type="entry name" value="PAIRED IMMUNOGLOBULIN-LIKE TYPE 2 RECEPTOR"/>
    <property type="match status" value="1"/>
</dbReference>
<keyword evidence="8" id="KW-1185">Reference proteome</keyword>
<evidence type="ECO:0000256" key="1">
    <source>
        <dbReference type="ARBA" id="ARBA00004167"/>
    </source>
</evidence>
<proteinExistence type="predicted"/>
<feature type="compositionally biased region" description="Pro residues" evidence="5">
    <location>
        <begin position="170"/>
        <end position="184"/>
    </location>
</feature>
<evidence type="ECO:0000256" key="5">
    <source>
        <dbReference type="SAM" id="MobiDB-lite"/>
    </source>
</evidence>
<organism evidence="7 8">
    <name type="scientific">Parachaetomium inaequale</name>
    <dbReference type="NCBI Taxonomy" id="2588326"/>
    <lineage>
        <taxon>Eukaryota</taxon>
        <taxon>Fungi</taxon>
        <taxon>Dikarya</taxon>
        <taxon>Ascomycota</taxon>
        <taxon>Pezizomycotina</taxon>
        <taxon>Sordariomycetes</taxon>
        <taxon>Sordariomycetidae</taxon>
        <taxon>Sordariales</taxon>
        <taxon>Chaetomiaceae</taxon>
        <taxon>Parachaetomium</taxon>
    </lineage>
</organism>
<feature type="region of interest" description="Disordered" evidence="5">
    <location>
        <begin position="1"/>
        <end position="330"/>
    </location>
</feature>
<feature type="compositionally biased region" description="Polar residues" evidence="5">
    <location>
        <begin position="71"/>
        <end position="80"/>
    </location>
</feature>
<feature type="compositionally biased region" description="Low complexity" evidence="5">
    <location>
        <begin position="205"/>
        <end position="273"/>
    </location>
</feature>
<dbReference type="Proteomes" id="UP001303115">
    <property type="component" value="Unassembled WGS sequence"/>
</dbReference>
<keyword evidence="2 6" id="KW-0812">Transmembrane</keyword>
<dbReference type="EMBL" id="MU854402">
    <property type="protein sequence ID" value="KAK4039350.1"/>
    <property type="molecule type" value="Genomic_DNA"/>
</dbReference>
<dbReference type="InterPro" id="IPR051694">
    <property type="entry name" value="Immunoregulatory_rcpt-like"/>
</dbReference>
<dbReference type="PANTHER" id="PTHR15549:SF30">
    <property type="entry name" value="MID2 DOMAIN-CONTAINING PROTEIN"/>
    <property type="match status" value="1"/>
</dbReference>
<feature type="region of interest" description="Disordered" evidence="5">
    <location>
        <begin position="410"/>
        <end position="432"/>
    </location>
</feature>
<dbReference type="AlphaFoldDB" id="A0AAN6SR91"/>
<evidence type="ECO:0000313" key="8">
    <source>
        <dbReference type="Proteomes" id="UP001303115"/>
    </source>
</evidence>
<dbReference type="GO" id="GO:0016020">
    <property type="term" value="C:membrane"/>
    <property type="evidence" value="ECO:0007669"/>
    <property type="project" value="UniProtKB-SubCell"/>
</dbReference>
<feature type="transmembrane region" description="Helical" evidence="6">
    <location>
        <begin position="368"/>
        <end position="390"/>
    </location>
</feature>
<feature type="region of interest" description="Disordered" evidence="5">
    <location>
        <begin position="529"/>
        <end position="555"/>
    </location>
</feature>
<sequence>MRATGPTVRRRNHAWLQMRSRERRTAQLVQRQQQQDDTSDDGDVSDSESVSSLDSLDSLDSVDSLASSDDGSNPQPTPTLSPVVASAKVRVPLASVSARVRTGRWIRTLPTPRAEVAAGVTLGVDAAVEPEVESESEPDGVESETDGIETDGEESANEDSADESTAPPAITTPPPAGVSPPPPAITSEASTSTIRPPPPPGADNTYSAAPPSSSSVTSTTSPSDTSTSSPSDTSTTSTYGTSETETSSSLSTMAPSSVTSKTKSSSSITSTKTPQEPRLGTMVPTFVPSASSSSSLDELVTSLTKTWPQTSMEPETSTASATNSAAPSVPVTGAMQSEDAQVISPDRQAEENGLSVGSAPSNTLNSGAVAGIVLGVLAFIGLLAGAALLWRKRRRDRGLPFFPQTRLRLRDDDNGNEKAHPPSVTGPLPGTIGGHNAAKTNTQIMDDLMKAAYATENGTNDMEGGAYAPAPAVPKLPPQLPPPQHQHQLQQEEVSVFMDEKAYVALAGPLTPASPERKPVMRWLDGVKTPTQPNGPEIPPTPVMPQSATMPSGGGRVLEQPRPAYYGRDTMTTDTTNTSVRWFG</sequence>